<keyword evidence="13" id="KW-0289">Folate biosynthesis</keyword>
<evidence type="ECO:0000259" key="23">
    <source>
        <dbReference type="Pfam" id="PF08245"/>
    </source>
</evidence>
<feature type="domain" description="Mur ligase C-terminal" evidence="22">
    <location>
        <begin position="278"/>
        <end position="395"/>
    </location>
</feature>
<evidence type="ECO:0000256" key="6">
    <source>
        <dbReference type="ARBA" id="ARBA00013025"/>
    </source>
</evidence>
<keyword evidence="10 21" id="KW-0547">Nucleotide-binding</keyword>
<comment type="pathway">
    <text evidence="2">Cofactor biosynthesis; tetrahydrofolate biosynthesis; 7,8-dihydrofolate from 2-amino-4-hydroxy-6-hydroxymethyl-7,8-dihydropteridine diphosphate and 4-aminobenzoate: step 2/2.</text>
</comment>
<dbReference type="InterPro" id="IPR018109">
    <property type="entry name" value="Folylpolyglutamate_synth_CS"/>
</dbReference>
<keyword evidence="9" id="KW-0479">Metal-binding</keyword>
<evidence type="ECO:0000256" key="14">
    <source>
        <dbReference type="ARBA" id="ARBA00030048"/>
    </source>
</evidence>
<dbReference type="SUPFAM" id="SSF53244">
    <property type="entry name" value="MurD-like peptide ligases, peptide-binding domain"/>
    <property type="match status" value="1"/>
</dbReference>
<dbReference type="Proteomes" id="UP000599179">
    <property type="component" value="Unassembled WGS sequence"/>
</dbReference>
<comment type="similarity">
    <text evidence="4 21">Belongs to the folylpolyglutamate synthase family.</text>
</comment>
<evidence type="ECO:0000256" key="5">
    <source>
        <dbReference type="ARBA" id="ARBA00013023"/>
    </source>
</evidence>
<dbReference type="EMBL" id="BMGM01000007">
    <property type="protein sequence ID" value="GGE37767.1"/>
    <property type="molecule type" value="Genomic_DNA"/>
</dbReference>
<gene>
    <name evidence="24" type="primary">folC</name>
    <name evidence="24" type="ORF">GCM10010832_17550</name>
</gene>
<dbReference type="InterPro" id="IPR013221">
    <property type="entry name" value="Mur_ligase_cen"/>
</dbReference>
<dbReference type="Pfam" id="PF02875">
    <property type="entry name" value="Mur_ligase_C"/>
    <property type="match status" value="1"/>
</dbReference>
<evidence type="ECO:0000256" key="7">
    <source>
        <dbReference type="ARBA" id="ARBA00019357"/>
    </source>
</evidence>
<dbReference type="EC" id="6.3.2.17" evidence="6"/>
<dbReference type="RefSeq" id="WP_188458737.1">
    <property type="nucleotide sequence ID" value="NZ_BMGM01000007.1"/>
</dbReference>
<evidence type="ECO:0000256" key="15">
    <source>
        <dbReference type="ARBA" id="ARBA00030592"/>
    </source>
</evidence>
<comment type="function">
    <text evidence="1">Functions in two distinct reactions of the de novo folate biosynthetic pathway. Catalyzes the addition of a glutamate residue to dihydropteroate (7,8-dihydropteroate or H2Pte) to form dihydrofolate (7,8-dihydrofolate monoglutamate or H2Pte-Glu). Also catalyzes successive additions of L-glutamate to tetrahydrofolate or 10-formyltetrahydrofolate or 5,10-methylenetetrahydrofolate, leading to folylpolyglutamate derivatives.</text>
</comment>
<evidence type="ECO:0000313" key="25">
    <source>
        <dbReference type="Proteomes" id="UP000599179"/>
    </source>
</evidence>
<dbReference type="Pfam" id="PF08245">
    <property type="entry name" value="Mur_ligase_M"/>
    <property type="match status" value="1"/>
</dbReference>
<dbReference type="InterPro" id="IPR036615">
    <property type="entry name" value="Mur_ligase_C_dom_sf"/>
</dbReference>
<evidence type="ECO:0000256" key="1">
    <source>
        <dbReference type="ARBA" id="ARBA00002714"/>
    </source>
</evidence>
<evidence type="ECO:0000256" key="9">
    <source>
        <dbReference type="ARBA" id="ARBA00022723"/>
    </source>
</evidence>
<dbReference type="EC" id="6.3.2.12" evidence="5"/>
<name>A0ABQ1SFY4_9FLAO</name>
<organism evidence="24 25">
    <name type="scientific">Psychroflexus planctonicus</name>
    <dbReference type="NCBI Taxonomy" id="1526575"/>
    <lineage>
        <taxon>Bacteria</taxon>
        <taxon>Pseudomonadati</taxon>
        <taxon>Bacteroidota</taxon>
        <taxon>Flavobacteriia</taxon>
        <taxon>Flavobacteriales</taxon>
        <taxon>Flavobacteriaceae</taxon>
        <taxon>Psychroflexus</taxon>
    </lineage>
</organism>
<accession>A0ABQ1SFY4</accession>
<evidence type="ECO:0000313" key="24">
    <source>
        <dbReference type="EMBL" id="GGE37767.1"/>
    </source>
</evidence>
<keyword evidence="11 21" id="KW-0067">ATP-binding</keyword>
<dbReference type="Gene3D" id="3.90.190.20">
    <property type="entry name" value="Mur ligase, C-terminal domain"/>
    <property type="match status" value="1"/>
</dbReference>
<dbReference type="SUPFAM" id="SSF53623">
    <property type="entry name" value="MurD-like peptide ligases, catalytic domain"/>
    <property type="match status" value="1"/>
</dbReference>
<feature type="domain" description="Mur ligase central" evidence="23">
    <location>
        <begin position="51"/>
        <end position="239"/>
    </location>
</feature>
<evidence type="ECO:0000256" key="16">
    <source>
        <dbReference type="ARBA" id="ARBA00032510"/>
    </source>
</evidence>
<evidence type="ECO:0000259" key="22">
    <source>
        <dbReference type="Pfam" id="PF02875"/>
    </source>
</evidence>
<dbReference type="InterPro" id="IPR004101">
    <property type="entry name" value="Mur_ligase_C"/>
</dbReference>
<dbReference type="Gene3D" id="3.40.1190.10">
    <property type="entry name" value="Mur-like, catalytic domain"/>
    <property type="match status" value="1"/>
</dbReference>
<comment type="catalytic activity">
    <reaction evidence="20">
        <text>7,8-dihydropteroate + L-glutamate + ATP = 7,8-dihydrofolate + ADP + phosphate + H(+)</text>
        <dbReference type="Rhea" id="RHEA:23584"/>
        <dbReference type="ChEBI" id="CHEBI:15378"/>
        <dbReference type="ChEBI" id="CHEBI:17839"/>
        <dbReference type="ChEBI" id="CHEBI:29985"/>
        <dbReference type="ChEBI" id="CHEBI:30616"/>
        <dbReference type="ChEBI" id="CHEBI:43474"/>
        <dbReference type="ChEBI" id="CHEBI:57451"/>
        <dbReference type="ChEBI" id="CHEBI:456216"/>
        <dbReference type="EC" id="6.3.2.12"/>
    </reaction>
</comment>
<evidence type="ECO:0000256" key="20">
    <source>
        <dbReference type="ARBA" id="ARBA00049161"/>
    </source>
</evidence>
<comment type="caution">
    <text evidence="24">The sequence shown here is derived from an EMBL/GenBank/DDBJ whole genome shotgun (WGS) entry which is preliminary data.</text>
</comment>
<evidence type="ECO:0000256" key="19">
    <source>
        <dbReference type="ARBA" id="ARBA00049035"/>
    </source>
</evidence>
<evidence type="ECO:0000256" key="18">
    <source>
        <dbReference type="ARBA" id="ARBA00047808"/>
    </source>
</evidence>
<proteinExistence type="inferred from homology"/>
<protein>
    <recommendedName>
        <fullName evidence="7">Dihydrofolate synthase/folylpolyglutamate synthase</fullName>
        <ecNumber evidence="5">6.3.2.12</ecNumber>
        <ecNumber evidence="6">6.3.2.17</ecNumber>
    </recommendedName>
    <alternativeName>
        <fullName evidence="16">Folylpoly-gamma-glutamate synthetase-dihydrofolate synthetase</fullName>
    </alternativeName>
    <alternativeName>
        <fullName evidence="14">Folylpolyglutamate synthetase</fullName>
    </alternativeName>
    <alternativeName>
        <fullName evidence="15">Tetrahydrofolylpolyglutamate synthase</fullName>
    </alternativeName>
</protein>
<dbReference type="PROSITE" id="PS01012">
    <property type="entry name" value="FOLYLPOLYGLU_SYNT_2"/>
    <property type="match status" value="1"/>
</dbReference>
<comment type="catalytic activity">
    <reaction evidence="18">
        <text>10-formyltetrahydrofolyl-(gamma-L-Glu)(n) + L-glutamate + ATP = 10-formyltetrahydrofolyl-(gamma-L-Glu)(n+1) + ADP + phosphate + H(+)</text>
        <dbReference type="Rhea" id="RHEA:51904"/>
        <dbReference type="Rhea" id="RHEA-COMP:13088"/>
        <dbReference type="Rhea" id="RHEA-COMP:14300"/>
        <dbReference type="ChEBI" id="CHEBI:15378"/>
        <dbReference type="ChEBI" id="CHEBI:29985"/>
        <dbReference type="ChEBI" id="CHEBI:30616"/>
        <dbReference type="ChEBI" id="CHEBI:43474"/>
        <dbReference type="ChEBI" id="CHEBI:134413"/>
        <dbReference type="ChEBI" id="CHEBI:456216"/>
        <dbReference type="EC" id="6.3.2.17"/>
    </reaction>
</comment>
<evidence type="ECO:0000256" key="4">
    <source>
        <dbReference type="ARBA" id="ARBA00008276"/>
    </source>
</evidence>
<dbReference type="PANTHER" id="PTHR11136">
    <property type="entry name" value="FOLYLPOLYGLUTAMATE SYNTHASE-RELATED"/>
    <property type="match status" value="1"/>
</dbReference>
<dbReference type="InterPro" id="IPR036565">
    <property type="entry name" value="Mur-like_cat_sf"/>
</dbReference>
<evidence type="ECO:0000256" key="12">
    <source>
        <dbReference type="ARBA" id="ARBA00022842"/>
    </source>
</evidence>
<evidence type="ECO:0000256" key="10">
    <source>
        <dbReference type="ARBA" id="ARBA00022741"/>
    </source>
</evidence>
<sequence length="409" mass="45538">MNYQECINWLFSQLPMYQRQGKAAYKANLDNSIAFSDYLQKPENKFKSIHVGGTNGKGSVSHLLASVFQEAGYKVGLYTSPHLIDFRERIKINGELITEQNVIDFVVKHQDFMKKQQLSFFEMTVGMAFSHFAENKVDIAIIEVGLGGRLDSTNIIEPELSVITNISLDHTALLGNTLTKIAGEKAGIIKPNTPVVIGEFHPETFPVFEEKASSVDASLFLTNQASSKIRYTSQVKYQQKNLNTLAECLLVLEKQFNLSEEAIQKGIEKVKENTGLLGRWQILQEQPKVICDTGHNVAGIKLIAEELAKESFKQLHIVFGMVNDKDVASILALLPKSAKYYFCQPEIPRALSSEILFSEAQKIGFQGFCYASVKEAYQAALLASTKDDLVFVGGSTFIVADLLTYIKEA</sequence>
<keyword evidence="25" id="KW-1185">Reference proteome</keyword>
<keyword evidence="8 21" id="KW-0436">Ligase</keyword>
<dbReference type="PANTHER" id="PTHR11136:SF0">
    <property type="entry name" value="DIHYDROFOLATE SYNTHETASE-RELATED"/>
    <property type="match status" value="1"/>
</dbReference>
<evidence type="ECO:0000256" key="8">
    <source>
        <dbReference type="ARBA" id="ARBA00022598"/>
    </source>
</evidence>
<dbReference type="InterPro" id="IPR001645">
    <property type="entry name" value="Folylpolyglutamate_synth"/>
</dbReference>
<keyword evidence="12" id="KW-0460">Magnesium</keyword>
<evidence type="ECO:0000256" key="13">
    <source>
        <dbReference type="ARBA" id="ARBA00022909"/>
    </source>
</evidence>
<evidence type="ECO:0000256" key="21">
    <source>
        <dbReference type="PIRNR" id="PIRNR001563"/>
    </source>
</evidence>
<evidence type="ECO:0000256" key="2">
    <source>
        <dbReference type="ARBA" id="ARBA00004799"/>
    </source>
</evidence>
<evidence type="ECO:0000256" key="3">
    <source>
        <dbReference type="ARBA" id="ARBA00005150"/>
    </source>
</evidence>
<comment type="pathway">
    <text evidence="3">Cofactor biosynthesis; tetrahydrofolylpolyglutamate biosynthesis.</text>
</comment>
<dbReference type="NCBIfam" id="TIGR01499">
    <property type="entry name" value="folC"/>
    <property type="match status" value="1"/>
</dbReference>
<comment type="catalytic activity">
    <reaction evidence="17">
        <text>(6S)-5,6,7,8-tetrahydrofolyl-(gamma-L-Glu)(n) + L-glutamate + ATP = (6S)-5,6,7,8-tetrahydrofolyl-(gamma-L-Glu)(n+1) + ADP + phosphate + H(+)</text>
        <dbReference type="Rhea" id="RHEA:10580"/>
        <dbReference type="Rhea" id="RHEA-COMP:14738"/>
        <dbReference type="Rhea" id="RHEA-COMP:14740"/>
        <dbReference type="ChEBI" id="CHEBI:15378"/>
        <dbReference type="ChEBI" id="CHEBI:29985"/>
        <dbReference type="ChEBI" id="CHEBI:30616"/>
        <dbReference type="ChEBI" id="CHEBI:43474"/>
        <dbReference type="ChEBI" id="CHEBI:141005"/>
        <dbReference type="ChEBI" id="CHEBI:456216"/>
        <dbReference type="EC" id="6.3.2.17"/>
    </reaction>
</comment>
<evidence type="ECO:0000256" key="17">
    <source>
        <dbReference type="ARBA" id="ARBA00047493"/>
    </source>
</evidence>
<comment type="catalytic activity">
    <reaction evidence="19">
        <text>(6R)-5,10-methylenetetrahydrofolyl-(gamma-L-Glu)(n) + L-glutamate + ATP = (6R)-5,10-methylenetetrahydrofolyl-(gamma-L-Glu)(n+1) + ADP + phosphate + H(+)</text>
        <dbReference type="Rhea" id="RHEA:51912"/>
        <dbReference type="Rhea" id="RHEA-COMP:13257"/>
        <dbReference type="Rhea" id="RHEA-COMP:13258"/>
        <dbReference type="ChEBI" id="CHEBI:15378"/>
        <dbReference type="ChEBI" id="CHEBI:29985"/>
        <dbReference type="ChEBI" id="CHEBI:30616"/>
        <dbReference type="ChEBI" id="CHEBI:43474"/>
        <dbReference type="ChEBI" id="CHEBI:136572"/>
        <dbReference type="ChEBI" id="CHEBI:456216"/>
        <dbReference type="EC" id="6.3.2.17"/>
    </reaction>
</comment>
<evidence type="ECO:0000256" key="11">
    <source>
        <dbReference type="ARBA" id="ARBA00022840"/>
    </source>
</evidence>
<dbReference type="PIRSF" id="PIRSF001563">
    <property type="entry name" value="Folylpolyglu_synth"/>
    <property type="match status" value="1"/>
</dbReference>
<reference evidence="25" key="1">
    <citation type="journal article" date="2019" name="Int. J. Syst. Evol. Microbiol.">
        <title>The Global Catalogue of Microorganisms (GCM) 10K type strain sequencing project: providing services to taxonomists for standard genome sequencing and annotation.</title>
        <authorList>
            <consortium name="The Broad Institute Genomics Platform"/>
            <consortium name="The Broad Institute Genome Sequencing Center for Infectious Disease"/>
            <person name="Wu L."/>
            <person name="Ma J."/>
        </authorList>
    </citation>
    <scope>NUCLEOTIDE SEQUENCE [LARGE SCALE GENOMIC DNA]</scope>
    <source>
        <strain evidence="25">CGMCC 1.12931</strain>
    </source>
</reference>